<reference evidence="3 4" key="1">
    <citation type="journal article" date="2015" name="J. Biotechnol.">
        <title>Complete genome sequence of Pseudomonas rhizosphaerae IH5T (=DSM 16299T), a phosphate-solubilizing rhizobacterium for bacterial biofertilizer.</title>
        <authorList>
            <person name="Kwak Y."/>
            <person name="Jung B.K."/>
            <person name="Shin J.H."/>
        </authorList>
    </citation>
    <scope>NUCLEOTIDE SEQUENCE [LARGE SCALE GENOMIC DNA]</scope>
    <source>
        <strain evidence="3">DSM 16299</strain>
    </source>
</reference>
<evidence type="ECO:0000313" key="3">
    <source>
        <dbReference type="EMBL" id="AIS17080.1"/>
    </source>
</evidence>
<evidence type="ECO:0000313" key="4">
    <source>
        <dbReference type="Proteomes" id="UP000029499"/>
    </source>
</evidence>
<dbReference type="HOGENOM" id="CLU_064076_1_1_6"/>
<accession>A0A089YTP6</accession>
<keyword evidence="1" id="KW-0732">Signal</keyword>
<dbReference type="PANTHER" id="PTHR38834:SF3">
    <property type="entry name" value="SOLUTE-BINDING PROTEIN FAMILY 3_N-TERMINAL DOMAIN-CONTAINING PROTEIN"/>
    <property type="match status" value="1"/>
</dbReference>
<dbReference type="EMBL" id="CP009533">
    <property type="protein sequence ID" value="AIS17080.1"/>
    <property type="molecule type" value="Genomic_DNA"/>
</dbReference>
<name>A0A089YTP6_9PSED</name>
<dbReference type="RefSeq" id="WP_043193381.1">
    <property type="nucleotide sequence ID" value="NZ_CP009533.1"/>
</dbReference>
<dbReference type="STRING" id="216142.LT40_06505"/>
<feature type="domain" description="Solute-binding protein family 3/N-terminal" evidence="2">
    <location>
        <begin position="41"/>
        <end position="252"/>
    </location>
</feature>
<dbReference type="Gene3D" id="3.40.190.10">
    <property type="entry name" value="Periplasmic binding protein-like II"/>
    <property type="match status" value="2"/>
</dbReference>
<dbReference type="OrthoDB" id="8587856at2"/>
<evidence type="ECO:0000256" key="1">
    <source>
        <dbReference type="SAM" id="SignalP"/>
    </source>
</evidence>
<sequence>MGHLNRACGLLFTSVCGLLLCSALHGAAWAAHPRTFELYMAEAPPLTMAGEAGQQGILGDAARQAMVLAGYHTTVSVLPWLRAQRTVQQGQDMLIVPLSRTPDREASYTWIAPIMSMDRAFFSLDKRVDSFAEARRTYHRIAVGLGSAQERKLQDEGFDASQIYPLRIGENPAQMLLLGRVDAWFNGVPESQYIWRQVSERQLLMSPVLMTTDLYLACSKSCSPHMVLGLRKAVQTLHRDGSIKKLLERYLTAPL</sequence>
<evidence type="ECO:0000259" key="2">
    <source>
        <dbReference type="Pfam" id="PF00497"/>
    </source>
</evidence>
<feature type="chain" id="PRO_5001852432" evidence="1">
    <location>
        <begin position="31"/>
        <end position="255"/>
    </location>
</feature>
<proteinExistence type="predicted"/>
<keyword evidence="4" id="KW-1185">Reference proteome</keyword>
<dbReference type="PANTHER" id="PTHR38834">
    <property type="entry name" value="PERIPLASMIC SUBSTRATE BINDING PROTEIN FAMILY 3"/>
    <property type="match status" value="1"/>
</dbReference>
<organism evidence="3 4">
    <name type="scientific">Pseudomonas rhizosphaerae</name>
    <dbReference type="NCBI Taxonomy" id="216142"/>
    <lineage>
        <taxon>Bacteria</taxon>
        <taxon>Pseudomonadati</taxon>
        <taxon>Pseudomonadota</taxon>
        <taxon>Gammaproteobacteria</taxon>
        <taxon>Pseudomonadales</taxon>
        <taxon>Pseudomonadaceae</taxon>
        <taxon>Pseudomonas</taxon>
    </lineage>
</organism>
<dbReference type="eggNOG" id="COG0834">
    <property type="taxonomic scope" value="Bacteria"/>
</dbReference>
<protein>
    <submittedName>
        <fullName evidence="3">Amino acid ABC transporter substrate-binding protein</fullName>
    </submittedName>
</protein>
<dbReference type="InterPro" id="IPR001638">
    <property type="entry name" value="Solute-binding_3/MltF_N"/>
</dbReference>
<dbReference type="Proteomes" id="UP000029499">
    <property type="component" value="Chromosome"/>
</dbReference>
<dbReference type="Pfam" id="PF00497">
    <property type="entry name" value="SBP_bac_3"/>
    <property type="match status" value="1"/>
</dbReference>
<dbReference type="SUPFAM" id="SSF53850">
    <property type="entry name" value="Periplasmic binding protein-like II"/>
    <property type="match status" value="1"/>
</dbReference>
<dbReference type="KEGG" id="prh:LT40_06505"/>
<dbReference type="AlphaFoldDB" id="A0A089YTP6"/>
<gene>
    <name evidence="3" type="ORF">LT40_06505</name>
</gene>
<feature type="signal peptide" evidence="1">
    <location>
        <begin position="1"/>
        <end position="30"/>
    </location>
</feature>